<evidence type="ECO:0000256" key="8">
    <source>
        <dbReference type="ARBA" id="ARBA00030039"/>
    </source>
</evidence>
<name>A0A7C8M9A4_9PLEO</name>
<feature type="compositionally biased region" description="Basic and acidic residues" evidence="9">
    <location>
        <begin position="196"/>
        <end position="219"/>
    </location>
</feature>
<dbReference type="GO" id="GO:0003677">
    <property type="term" value="F:DNA binding"/>
    <property type="evidence" value="ECO:0007669"/>
    <property type="project" value="UniProtKB-KW"/>
</dbReference>
<dbReference type="Gene3D" id="2.40.50.140">
    <property type="entry name" value="Nucleic acid-binding proteins"/>
    <property type="match status" value="1"/>
</dbReference>
<keyword evidence="6" id="KW-0238">DNA-binding</keyword>
<proteinExistence type="predicted"/>
<gene>
    <name evidence="11" type="ORF">BDV95DRAFT_604524</name>
</gene>
<evidence type="ECO:0000256" key="9">
    <source>
        <dbReference type="SAM" id="MobiDB-lite"/>
    </source>
</evidence>
<comment type="caution">
    <text evidence="11">The sequence shown here is derived from an EMBL/GenBank/DDBJ whole genome shotgun (WGS) entry which is preliminary data.</text>
</comment>
<protein>
    <recommendedName>
        <fullName evidence="3">CST complex subunit STN1</fullName>
    </recommendedName>
    <alternativeName>
        <fullName evidence="8">Suppressor of cdc thirteen homolog</fullName>
    </alternativeName>
</protein>
<evidence type="ECO:0000313" key="12">
    <source>
        <dbReference type="Proteomes" id="UP000481861"/>
    </source>
</evidence>
<evidence type="ECO:0000256" key="3">
    <source>
        <dbReference type="ARBA" id="ARBA00017411"/>
    </source>
</evidence>
<sequence>MSTHLSASGYRLYPAYCFRASSTYNAWVKLTAADVQALRTEPGFQSQRIYFHLNHPIRYVRLVGVVVAIDDITPKYTVLTLDDGSGSTIEVKIIRLVAEVYNAVESPSNTVIDNVNVISEFGVFEVTVDHQQLDIGTVIKTKCTISEFRGSKQLELKRAWVVPTTNDEAQDWAETAAFKQSVLSVPWRMSSAERKRIRAEDKAEEKTHAEHERLKAEHAVKRKEQRKARDEYLAQREAKLEFINRKERVMMDAGALI</sequence>
<dbReference type="GO" id="GO:0005634">
    <property type="term" value="C:nucleus"/>
    <property type="evidence" value="ECO:0007669"/>
    <property type="project" value="UniProtKB-SubCell"/>
</dbReference>
<evidence type="ECO:0000256" key="7">
    <source>
        <dbReference type="ARBA" id="ARBA00023242"/>
    </source>
</evidence>
<dbReference type="PANTHER" id="PTHR13989:SF33">
    <property type="entry name" value="CST COMPLEX SUBUNIT STN1"/>
    <property type="match status" value="1"/>
</dbReference>
<organism evidence="11 12">
    <name type="scientific">Massariosphaeria phaeospora</name>
    <dbReference type="NCBI Taxonomy" id="100035"/>
    <lineage>
        <taxon>Eukaryota</taxon>
        <taxon>Fungi</taxon>
        <taxon>Dikarya</taxon>
        <taxon>Ascomycota</taxon>
        <taxon>Pezizomycotina</taxon>
        <taxon>Dothideomycetes</taxon>
        <taxon>Pleosporomycetidae</taxon>
        <taxon>Pleosporales</taxon>
        <taxon>Pleosporales incertae sedis</taxon>
        <taxon>Massariosphaeria</taxon>
    </lineage>
</organism>
<evidence type="ECO:0000256" key="6">
    <source>
        <dbReference type="ARBA" id="ARBA00023125"/>
    </source>
</evidence>
<keyword evidence="7" id="KW-0539">Nucleus</keyword>
<dbReference type="Proteomes" id="UP000481861">
    <property type="component" value="Unassembled WGS sequence"/>
</dbReference>
<dbReference type="InterPro" id="IPR040260">
    <property type="entry name" value="RFA2-like"/>
</dbReference>
<feature type="domain" description="CST complex subunit Stn1 N-terminal" evidence="10">
    <location>
        <begin position="47"/>
        <end position="209"/>
    </location>
</feature>
<dbReference type="PANTHER" id="PTHR13989">
    <property type="entry name" value="REPLICATION PROTEIN A-RELATED"/>
    <property type="match status" value="1"/>
</dbReference>
<evidence type="ECO:0000256" key="4">
    <source>
        <dbReference type="ARBA" id="ARBA00022454"/>
    </source>
</evidence>
<evidence type="ECO:0000256" key="1">
    <source>
        <dbReference type="ARBA" id="ARBA00004123"/>
    </source>
</evidence>
<dbReference type="AlphaFoldDB" id="A0A7C8M9A4"/>
<keyword evidence="5" id="KW-0779">Telomere</keyword>
<keyword evidence="4" id="KW-0158">Chromosome</keyword>
<evidence type="ECO:0000256" key="2">
    <source>
        <dbReference type="ARBA" id="ARBA00004574"/>
    </source>
</evidence>
<keyword evidence="12" id="KW-1185">Reference proteome</keyword>
<evidence type="ECO:0000259" key="10">
    <source>
        <dbReference type="Pfam" id="PF10451"/>
    </source>
</evidence>
<dbReference type="GO" id="GO:0000781">
    <property type="term" value="C:chromosome, telomeric region"/>
    <property type="evidence" value="ECO:0007669"/>
    <property type="project" value="UniProtKB-SubCell"/>
</dbReference>
<dbReference type="InterPro" id="IPR018856">
    <property type="entry name" value="Stn1_N"/>
</dbReference>
<comment type="subcellular location">
    <subcellularLocation>
        <location evidence="2">Chromosome</location>
        <location evidence="2">Telomere</location>
    </subcellularLocation>
    <subcellularLocation>
        <location evidence="1">Nucleus</location>
    </subcellularLocation>
</comment>
<feature type="region of interest" description="Disordered" evidence="9">
    <location>
        <begin position="196"/>
        <end position="228"/>
    </location>
</feature>
<dbReference type="EMBL" id="JAADJZ010000006">
    <property type="protein sequence ID" value="KAF2874340.1"/>
    <property type="molecule type" value="Genomic_DNA"/>
</dbReference>
<reference evidence="11 12" key="1">
    <citation type="submission" date="2020-01" db="EMBL/GenBank/DDBJ databases">
        <authorList>
            <consortium name="DOE Joint Genome Institute"/>
            <person name="Haridas S."/>
            <person name="Albert R."/>
            <person name="Binder M."/>
            <person name="Bloem J."/>
            <person name="Labutti K."/>
            <person name="Salamov A."/>
            <person name="Andreopoulos B."/>
            <person name="Baker S.E."/>
            <person name="Barry K."/>
            <person name="Bills G."/>
            <person name="Bluhm B.H."/>
            <person name="Cannon C."/>
            <person name="Castanera R."/>
            <person name="Culley D.E."/>
            <person name="Daum C."/>
            <person name="Ezra D."/>
            <person name="Gonzalez J.B."/>
            <person name="Henrissat B."/>
            <person name="Kuo A."/>
            <person name="Liang C."/>
            <person name="Lipzen A."/>
            <person name="Lutzoni F."/>
            <person name="Magnuson J."/>
            <person name="Mondo S."/>
            <person name="Nolan M."/>
            <person name="Ohm R."/>
            <person name="Pangilinan J."/>
            <person name="Park H.-J.H."/>
            <person name="Ramirez L."/>
            <person name="Alfaro M."/>
            <person name="Sun H."/>
            <person name="Tritt A."/>
            <person name="Yoshinaga Y."/>
            <person name="Zwiers L.-H.L."/>
            <person name="Turgeon B.G."/>
            <person name="Goodwin S.B."/>
            <person name="Spatafora J.W."/>
            <person name="Crous P.W."/>
            <person name="Grigoriev I.V."/>
        </authorList>
    </citation>
    <scope>NUCLEOTIDE SEQUENCE [LARGE SCALE GENOMIC DNA]</scope>
    <source>
        <strain evidence="11 12">CBS 611.86</strain>
    </source>
</reference>
<dbReference type="OrthoDB" id="77828at2759"/>
<dbReference type="SUPFAM" id="SSF50249">
    <property type="entry name" value="Nucleic acid-binding proteins"/>
    <property type="match status" value="1"/>
</dbReference>
<evidence type="ECO:0000313" key="11">
    <source>
        <dbReference type="EMBL" id="KAF2874340.1"/>
    </source>
</evidence>
<dbReference type="Pfam" id="PF10451">
    <property type="entry name" value="Stn1"/>
    <property type="match status" value="1"/>
</dbReference>
<dbReference type="InterPro" id="IPR012340">
    <property type="entry name" value="NA-bd_OB-fold"/>
</dbReference>
<evidence type="ECO:0000256" key="5">
    <source>
        <dbReference type="ARBA" id="ARBA00022895"/>
    </source>
</evidence>
<dbReference type="CDD" id="cd03524">
    <property type="entry name" value="RPA2_OBF_family"/>
    <property type="match status" value="1"/>
</dbReference>
<accession>A0A7C8M9A4</accession>